<protein>
    <submittedName>
        <fullName evidence="2">Uncharacterized protein</fullName>
    </submittedName>
</protein>
<feature type="region of interest" description="Disordered" evidence="1">
    <location>
        <begin position="26"/>
        <end position="80"/>
    </location>
</feature>
<comment type="caution">
    <text evidence="2">The sequence shown here is derived from an EMBL/GenBank/DDBJ whole genome shotgun (WGS) entry which is preliminary data.</text>
</comment>
<keyword evidence="3" id="KW-1185">Reference proteome</keyword>
<feature type="compositionally biased region" description="Basic residues" evidence="1">
    <location>
        <begin position="52"/>
        <end position="61"/>
    </location>
</feature>
<dbReference type="AlphaFoldDB" id="A0AAV4CPS6"/>
<name>A0AAV4CPS6_9GAST</name>
<accession>A0AAV4CPS6</accession>
<gene>
    <name evidence="2" type="ORF">PoB_006040500</name>
</gene>
<proteinExistence type="predicted"/>
<dbReference type="Proteomes" id="UP000735302">
    <property type="component" value="Unassembled WGS sequence"/>
</dbReference>
<evidence type="ECO:0000256" key="1">
    <source>
        <dbReference type="SAM" id="MobiDB-lite"/>
    </source>
</evidence>
<organism evidence="2 3">
    <name type="scientific">Plakobranchus ocellatus</name>
    <dbReference type="NCBI Taxonomy" id="259542"/>
    <lineage>
        <taxon>Eukaryota</taxon>
        <taxon>Metazoa</taxon>
        <taxon>Spiralia</taxon>
        <taxon>Lophotrochozoa</taxon>
        <taxon>Mollusca</taxon>
        <taxon>Gastropoda</taxon>
        <taxon>Heterobranchia</taxon>
        <taxon>Euthyneura</taxon>
        <taxon>Panpulmonata</taxon>
        <taxon>Sacoglossa</taxon>
        <taxon>Placobranchoidea</taxon>
        <taxon>Plakobranchidae</taxon>
        <taxon>Plakobranchus</taxon>
    </lineage>
</organism>
<dbReference type="EMBL" id="BLXT01006839">
    <property type="protein sequence ID" value="GFO33900.1"/>
    <property type="molecule type" value="Genomic_DNA"/>
</dbReference>
<evidence type="ECO:0000313" key="2">
    <source>
        <dbReference type="EMBL" id="GFO33900.1"/>
    </source>
</evidence>
<reference evidence="2 3" key="1">
    <citation type="journal article" date="2021" name="Elife">
        <title>Chloroplast acquisition without the gene transfer in kleptoplastic sea slugs, Plakobranchus ocellatus.</title>
        <authorList>
            <person name="Maeda T."/>
            <person name="Takahashi S."/>
            <person name="Yoshida T."/>
            <person name="Shimamura S."/>
            <person name="Takaki Y."/>
            <person name="Nagai Y."/>
            <person name="Toyoda A."/>
            <person name="Suzuki Y."/>
            <person name="Arimoto A."/>
            <person name="Ishii H."/>
            <person name="Satoh N."/>
            <person name="Nishiyama T."/>
            <person name="Hasebe M."/>
            <person name="Maruyama T."/>
            <person name="Minagawa J."/>
            <person name="Obokata J."/>
            <person name="Shigenobu S."/>
        </authorList>
    </citation>
    <scope>NUCLEOTIDE SEQUENCE [LARGE SCALE GENOMIC DNA]</scope>
</reference>
<sequence>MQERSTKFGCDLKCGKFNVFRLLTTHMNGEDQDKKRRGKKVSQNPLKTGRVGGHKAKKPVHNKVISNPPSGLDAGGRARTRDRRVPIDLWADLLATVPPTSPRSGSAYTYFRTV</sequence>
<evidence type="ECO:0000313" key="3">
    <source>
        <dbReference type="Proteomes" id="UP000735302"/>
    </source>
</evidence>